<comment type="pathway">
    <text evidence="2 9">Polyol metabolism; (R,R)-butane-2,3-diol biosynthesis; (R,R)-butane-2,3-diol from pyruvate: step 2/3.</text>
</comment>
<dbReference type="Proteomes" id="UP000321362">
    <property type="component" value="Chromosome"/>
</dbReference>
<name>A0A5B8VWX9_9SPHI</name>
<dbReference type="InterPro" id="IPR005128">
    <property type="entry name" value="Acetolactate_a_deCO2ase"/>
</dbReference>
<evidence type="ECO:0000256" key="7">
    <source>
        <dbReference type="ARBA" id="ARBA00023061"/>
    </source>
</evidence>
<evidence type="ECO:0000256" key="1">
    <source>
        <dbReference type="ARBA" id="ARBA00001784"/>
    </source>
</evidence>
<dbReference type="GO" id="GO:0045151">
    <property type="term" value="P:acetoin biosynthetic process"/>
    <property type="evidence" value="ECO:0007669"/>
    <property type="project" value="UniProtKB-UniRule"/>
</dbReference>
<evidence type="ECO:0000256" key="2">
    <source>
        <dbReference type="ARBA" id="ARBA00005170"/>
    </source>
</evidence>
<comment type="similarity">
    <text evidence="3 9">Belongs to the alpha-acetolactate decarboxylase family.</text>
</comment>
<keyword evidence="8 9" id="KW-0456">Lyase</keyword>
<dbReference type="Pfam" id="PF03306">
    <property type="entry name" value="AAL_decarboxy"/>
    <property type="match status" value="1"/>
</dbReference>
<feature type="signal peptide" evidence="10">
    <location>
        <begin position="1"/>
        <end position="23"/>
    </location>
</feature>
<keyword evidence="12" id="KW-1185">Reference proteome</keyword>
<feature type="chain" id="PRO_5022809463" description="Alpha-acetolactate decarboxylase" evidence="10">
    <location>
        <begin position="24"/>
        <end position="269"/>
    </location>
</feature>
<dbReference type="PANTHER" id="PTHR35524:SF1">
    <property type="entry name" value="ALPHA-ACETOLACTATE DECARBOXYLASE"/>
    <property type="match status" value="1"/>
</dbReference>
<evidence type="ECO:0000256" key="5">
    <source>
        <dbReference type="ARBA" id="ARBA00020164"/>
    </source>
</evidence>
<keyword evidence="6 9" id="KW-0210">Decarboxylase</keyword>
<dbReference type="SUPFAM" id="SSF117856">
    <property type="entry name" value="AF0104/ALDC/Ptd012-like"/>
    <property type="match status" value="1"/>
</dbReference>
<dbReference type="AlphaFoldDB" id="A0A5B8VWX9"/>
<dbReference type="KEGG" id="mgk:FSB76_05480"/>
<dbReference type="Gene3D" id="3.30.1330.80">
    <property type="entry name" value="Hypothetical protein, similar to alpha- acetolactate decarboxylase, domain 2"/>
    <property type="match status" value="2"/>
</dbReference>
<evidence type="ECO:0000313" key="11">
    <source>
        <dbReference type="EMBL" id="QEC75422.1"/>
    </source>
</evidence>
<protein>
    <recommendedName>
        <fullName evidence="5 9">Alpha-acetolactate decarboxylase</fullName>
        <ecNumber evidence="4 9">4.1.1.5</ecNumber>
    </recommendedName>
</protein>
<accession>A0A5B8VWX9</accession>
<dbReference type="CDD" id="cd17299">
    <property type="entry name" value="acetolactate_decarboxylase"/>
    <property type="match status" value="1"/>
</dbReference>
<dbReference type="GO" id="GO:0047605">
    <property type="term" value="F:acetolactate decarboxylase activity"/>
    <property type="evidence" value="ECO:0007669"/>
    <property type="project" value="UniProtKB-UniRule"/>
</dbReference>
<dbReference type="RefSeq" id="WP_147052570.1">
    <property type="nucleotide sequence ID" value="NZ_CP042437.1"/>
</dbReference>
<evidence type="ECO:0000256" key="10">
    <source>
        <dbReference type="SAM" id="SignalP"/>
    </source>
</evidence>
<evidence type="ECO:0000256" key="9">
    <source>
        <dbReference type="PIRNR" id="PIRNR001332"/>
    </source>
</evidence>
<evidence type="ECO:0000256" key="3">
    <source>
        <dbReference type="ARBA" id="ARBA00007106"/>
    </source>
</evidence>
<comment type="catalytic activity">
    <reaction evidence="1 9">
        <text>(2S)-2-acetolactate + H(+) = (R)-acetoin + CO2</text>
        <dbReference type="Rhea" id="RHEA:21580"/>
        <dbReference type="ChEBI" id="CHEBI:15378"/>
        <dbReference type="ChEBI" id="CHEBI:15686"/>
        <dbReference type="ChEBI" id="CHEBI:16526"/>
        <dbReference type="ChEBI" id="CHEBI:58476"/>
        <dbReference type="EC" id="4.1.1.5"/>
    </reaction>
</comment>
<evidence type="ECO:0000256" key="4">
    <source>
        <dbReference type="ARBA" id="ARBA00013204"/>
    </source>
</evidence>
<evidence type="ECO:0000256" key="8">
    <source>
        <dbReference type="ARBA" id="ARBA00023239"/>
    </source>
</evidence>
<dbReference type="PIRSF" id="PIRSF001332">
    <property type="entry name" value="Acetolac_decarb"/>
    <property type="match status" value="1"/>
</dbReference>
<evidence type="ECO:0000313" key="12">
    <source>
        <dbReference type="Proteomes" id="UP000321362"/>
    </source>
</evidence>
<dbReference type="PANTHER" id="PTHR35524">
    <property type="entry name" value="ALPHA-ACETOLACTATE DECARBOXYLASE"/>
    <property type="match status" value="1"/>
</dbReference>
<dbReference type="NCBIfam" id="TIGR01252">
    <property type="entry name" value="acetolac_decarb"/>
    <property type="match status" value="1"/>
</dbReference>
<dbReference type="EMBL" id="CP042437">
    <property type="protein sequence ID" value="QEC75422.1"/>
    <property type="molecule type" value="Genomic_DNA"/>
</dbReference>
<keyword evidence="10" id="KW-0732">Signal</keyword>
<proteinExistence type="inferred from homology"/>
<gene>
    <name evidence="11" type="primary">budA</name>
    <name evidence="11" type="ORF">FSB76_05480</name>
</gene>
<dbReference type="EC" id="4.1.1.5" evidence="4 9"/>
<evidence type="ECO:0000256" key="6">
    <source>
        <dbReference type="ARBA" id="ARBA00022793"/>
    </source>
</evidence>
<organism evidence="11 12">
    <name type="scientific">Mucilaginibacter ginsenosidivorax</name>
    <dbReference type="NCBI Taxonomy" id="862126"/>
    <lineage>
        <taxon>Bacteria</taxon>
        <taxon>Pseudomonadati</taxon>
        <taxon>Bacteroidota</taxon>
        <taxon>Sphingobacteriia</taxon>
        <taxon>Sphingobacteriales</taxon>
        <taxon>Sphingobacteriaceae</taxon>
        <taxon>Mucilaginibacter</taxon>
    </lineage>
</organism>
<keyword evidence="7 9" id="KW-0005">Acetoin biosynthesis</keyword>
<sequence length="269" mass="30081">MQKRHITFCLLSMFVLCCNATIAQQKTKPAGTGDNLFSAGFASGFIGGLYDNWYPYRQLQKHGDFGLGAPGHLDGELLMLHGKIYQTRATGKTTLVADTGKLPYAIVCFFKAKRTFKHTGNLNKTALYALLDSLLSNQNGIYAIHIKGDFKLVKTRAFPPVEKPYLPLASMLSRQHFFEHTNLQGDLVGFRIPAYMEGAHISGYHFHFLSMDKTAGGHLIDLDAADITIEVDTLTSYTMDLPQTADFNNFDFKKDRKEEIKSVENGKKQ</sequence>
<dbReference type="UniPathway" id="UPA00626">
    <property type="reaction ID" value="UER00678"/>
</dbReference>
<dbReference type="OrthoDB" id="8612680at2"/>
<reference evidence="11 12" key="1">
    <citation type="journal article" date="2013" name="J. Microbiol.">
        <title>Mucilaginibacter ginsenosidivorax sp. nov., with ginsenoside converting activity isolated from sediment.</title>
        <authorList>
            <person name="Kim J.K."/>
            <person name="Choi T.E."/>
            <person name="Liu Q.M."/>
            <person name="Park H.Y."/>
            <person name="Yi T.H."/>
            <person name="Yoon M.H."/>
            <person name="Kim S.C."/>
            <person name="Im W.T."/>
        </authorList>
    </citation>
    <scope>NUCLEOTIDE SEQUENCE [LARGE SCALE GENOMIC DNA]</scope>
    <source>
        <strain evidence="11 12">KHI28</strain>
    </source>
</reference>